<comment type="caution">
    <text evidence="2">The sequence shown here is derived from an EMBL/GenBank/DDBJ whole genome shotgun (WGS) entry which is preliminary data.</text>
</comment>
<evidence type="ECO:0000313" key="2">
    <source>
        <dbReference type="EMBL" id="ONH29453.1"/>
    </source>
</evidence>
<dbReference type="EMBL" id="MOMC01000032">
    <property type="protein sequence ID" value="ONH29453.1"/>
    <property type="molecule type" value="Genomic_DNA"/>
</dbReference>
<gene>
    <name evidence="2" type="ORF">BL253_16355</name>
</gene>
<feature type="region of interest" description="Disordered" evidence="1">
    <location>
        <begin position="1"/>
        <end position="63"/>
    </location>
</feature>
<dbReference type="AlphaFoldDB" id="A0A1V2IBS9"/>
<reference evidence="3" key="1">
    <citation type="submission" date="2016-10" db="EMBL/GenBank/DDBJ databases">
        <title>Frankia sp. NRRL B-16386 Genome sequencing.</title>
        <authorList>
            <person name="Ghodhbane-Gtari F."/>
            <person name="Swanson E."/>
            <person name="Gueddou A."/>
            <person name="Hezbri K."/>
            <person name="Ktari K."/>
            <person name="Nouioui I."/>
            <person name="Morris K."/>
            <person name="Simpson S."/>
            <person name="Abebe-Akele F."/>
            <person name="Thomas K."/>
            <person name="Gtari M."/>
            <person name="Tisa L.S."/>
        </authorList>
    </citation>
    <scope>NUCLEOTIDE SEQUENCE [LARGE SCALE GENOMIC DNA]</scope>
    <source>
        <strain evidence="3">NRRL B-16386</strain>
    </source>
</reference>
<evidence type="ECO:0000256" key="1">
    <source>
        <dbReference type="SAM" id="MobiDB-lite"/>
    </source>
</evidence>
<feature type="compositionally biased region" description="Basic and acidic residues" evidence="1">
    <location>
        <begin position="46"/>
        <end position="63"/>
    </location>
</feature>
<keyword evidence="3" id="KW-1185">Reference proteome</keyword>
<proteinExistence type="predicted"/>
<organism evidence="2 3">
    <name type="scientific">Pseudofrankia asymbiotica</name>
    <dbReference type="NCBI Taxonomy" id="1834516"/>
    <lineage>
        <taxon>Bacteria</taxon>
        <taxon>Bacillati</taxon>
        <taxon>Actinomycetota</taxon>
        <taxon>Actinomycetes</taxon>
        <taxon>Frankiales</taxon>
        <taxon>Frankiaceae</taxon>
        <taxon>Pseudofrankia</taxon>
    </lineage>
</organism>
<feature type="compositionally biased region" description="Basic and acidic residues" evidence="1">
    <location>
        <begin position="13"/>
        <end position="26"/>
    </location>
</feature>
<dbReference type="Proteomes" id="UP000188929">
    <property type="component" value="Unassembled WGS sequence"/>
</dbReference>
<dbReference type="STRING" id="1834516.BL253_16355"/>
<accession>A0A1V2IBS9</accession>
<name>A0A1V2IBS9_9ACTN</name>
<evidence type="ECO:0000313" key="3">
    <source>
        <dbReference type="Proteomes" id="UP000188929"/>
    </source>
</evidence>
<protein>
    <submittedName>
        <fullName evidence="2">Uncharacterized protein</fullName>
    </submittedName>
</protein>
<sequence length="63" mass="6838">MGVWQESLVSNRPEQRTPDAGSRDGDPIVPAAGRARRPDSTLGGRDAGRVRDQTAPRRQDARA</sequence>